<sequence length="305" mass="35016">MENTESRPKKPRKKRDIKATKNIETTETSISFGSEKTKEIKGKKETAGEKHSLSFGGLNIIVRPAEKPDIESVRETLRFGSITADNRETIEETSSNSGKIRIHGEVPKRSNEVRSVPSRMCQIVEYNSDEETVQKKQPPPKQIPTKKEPANRIINQSNRLDEIFNTKNDTALPTSSNLWCWWCCHKFSGPPCYLPTKYDEYRERYVVIGNFCSWSCVKSYNMDIGDNSTNNRNFILRRILKKLEIKDVKNAPPRTALLEFGGHLTIEKFREASGEYNQVKPLSSLTVWIEPQILLKRVQKLGVNR</sequence>
<feature type="region of interest" description="Disordered" evidence="1">
    <location>
        <begin position="1"/>
        <end position="50"/>
    </location>
</feature>
<name>A0A6C0FAJ4_9ZZZZ</name>
<feature type="compositionally biased region" description="Basic and acidic residues" evidence="1">
    <location>
        <begin position="35"/>
        <end position="50"/>
    </location>
</feature>
<protein>
    <submittedName>
        <fullName evidence="2">Uncharacterized protein</fullName>
    </submittedName>
</protein>
<feature type="region of interest" description="Disordered" evidence="1">
    <location>
        <begin position="129"/>
        <end position="148"/>
    </location>
</feature>
<proteinExistence type="predicted"/>
<reference evidence="2" key="1">
    <citation type="journal article" date="2020" name="Nature">
        <title>Giant virus diversity and host interactions through global metagenomics.</title>
        <authorList>
            <person name="Schulz F."/>
            <person name="Roux S."/>
            <person name="Paez-Espino D."/>
            <person name="Jungbluth S."/>
            <person name="Walsh D.A."/>
            <person name="Denef V.J."/>
            <person name="McMahon K.D."/>
            <person name="Konstantinidis K.T."/>
            <person name="Eloe-Fadrosh E.A."/>
            <person name="Kyrpides N.C."/>
            <person name="Woyke T."/>
        </authorList>
    </citation>
    <scope>NUCLEOTIDE SEQUENCE</scope>
    <source>
        <strain evidence="2">GVMAG-S-ERX556101-89</strain>
    </source>
</reference>
<feature type="compositionally biased region" description="Polar residues" evidence="1">
    <location>
        <begin position="22"/>
        <end position="34"/>
    </location>
</feature>
<organism evidence="2">
    <name type="scientific">viral metagenome</name>
    <dbReference type="NCBI Taxonomy" id="1070528"/>
    <lineage>
        <taxon>unclassified sequences</taxon>
        <taxon>metagenomes</taxon>
        <taxon>organismal metagenomes</taxon>
    </lineage>
</organism>
<accession>A0A6C0FAJ4</accession>
<dbReference type="EMBL" id="MN738829">
    <property type="protein sequence ID" value="QHT38232.1"/>
    <property type="molecule type" value="Genomic_DNA"/>
</dbReference>
<dbReference type="AlphaFoldDB" id="A0A6C0FAJ4"/>
<evidence type="ECO:0000313" key="2">
    <source>
        <dbReference type="EMBL" id="QHT38232.1"/>
    </source>
</evidence>
<evidence type="ECO:0000256" key="1">
    <source>
        <dbReference type="SAM" id="MobiDB-lite"/>
    </source>
</evidence>